<dbReference type="EMBL" id="RSCE01000005">
    <property type="protein sequence ID" value="RSH82415.1"/>
    <property type="molecule type" value="Genomic_DNA"/>
</dbReference>
<dbReference type="Proteomes" id="UP000279236">
    <property type="component" value="Unassembled WGS sequence"/>
</dbReference>
<name>A0A427XUK4_9TREE</name>
<feature type="region of interest" description="Disordered" evidence="1">
    <location>
        <begin position="158"/>
        <end position="195"/>
    </location>
</feature>
<proteinExistence type="predicted"/>
<comment type="caution">
    <text evidence="2">The sequence shown here is derived from an EMBL/GenBank/DDBJ whole genome shotgun (WGS) entry which is preliminary data.</text>
</comment>
<evidence type="ECO:0000313" key="3">
    <source>
        <dbReference type="Proteomes" id="UP000279236"/>
    </source>
</evidence>
<organism evidence="2 3">
    <name type="scientific">Apiotrichum porosum</name>
    <dbReference type="NCBI Taxonomy" id="105984"/>
    <lineage>
        <taxon>Eukaryota</taxon>
        <taxon>Fungi</taxon>
        <taxon>Dikarya</taxon>
        <taxon>Basidiomycota</taxon>
        <taxon>Agaricomycotina</taxon>
        <taxon>Tremellomycetes</taxon>
        <taxon>Trichosporonales</taxon>
        <taxon>Trichosporonaceae</taxon>
        <taxon>Apiotrichum</taxon>
    </lineage>
</organism>
<protein>
    <submittedName>
        <fullName evidence="2">Uncharacterized protein</fullName>
    </submittedName>
</protein>
<feature type="compositionally biased region" description="Polar residues" evidence="1">
    <location>
        <begin position="159"/>
        <end position="184"/>
    </location>
</feature>
<keyword evidence="3" id="KW-1185">Reference proteome</keyword>
<evidence type="ECO:0000256" key="1">
    <source>
        <dbReference type="SAM" id="MobiDB-lite"/>
    </source>
</evidence>
<reference evidence="2 3" key="1">
    <citation type="submission" date="2018-11" db="EMBL/GenBank/DDBJ databases">
        <title>Genome sequence of Apiotrichum porosum DSM 27194.</title>
        <authorList>
            <person name="Aliyu H."/>
            <person name="Gorte O."/>
            <person name="Ochsenreither K."/>
        </authorList>
    </citation>
    <scope>NUCLEOTIDE SEQUENCE [LARGE SCALE GENOMIC DNA]</scope>
    <source>
        <strain evidence="2 3">DSM 27194</strain>
    </source>
</reference>
<dbReference type="RefSeq" id="XP_028476647.1">
    <property type="nucleotide sequence ID" value="XM_028622754.1"/>
</dbReference>
<gene>
    <name evidence="2" type="ORF">EHS24_007383</name>
</gene>
<sequence length="195" mass="20687">MSVSPPTPLFSQKSDNCEGVSLIHIGNRVFGDENTVIEKHEITDDTVTRLLKLMNGVAPGAFEQRATNSRGVAVLSNGTQYFTANASVAGQKGPGGDGWVKSKCESSMMRPLWLTVSCTGSPPVYMGNIAVSGHWSGDQVRCGLGDSFVIPRGGVGSARESSGLSVGNLEGTSCSQGTESSPRQTLRERLRRLVR</sequence>
<dbReference type="AlphaFoldDB" id="A0A427XUK4"/>
<evidence type="ECO:0000313" key="2">
    <source>
        <dbReference type="EMBL" id="RSH82415.1"/>
    </source>
</evidence>
<accession>A0A427XUK4</accession>
<dbReference type="GeneID" id="39591926"/>